<feature type="transmembrane region" description="Helical" evidence="10">
    <location>
        <begin position="83"/>
        <end position="100"/>
    </location>
</feature>
<evidence type="ECO:0000313" key="12">
    <source>
        <dbReference type="EMBL" id="HCQ40438.1"/>
    </source>
</evidence>
<dbReference type="GO" id="GO:0016491">
    <property type="term" value="F:oxidoreductase activity"/>
    <property type="evidence" value="ECO:0007669"/>
    <property type="project" value="UniProtKB-KW"/>
</dbReference>
<feature type="transmembrane region" description="Helical" evidence="10">
    <location>
        <begin position="7"/>
        <end position="26"/>
    </location>
</feature>
<comment type="subcellular location">
    <subcellularLocation>
        <location evidence="1">Membrane</location>
        <topology evidence="1">Multi-pass membrane protein</topology>
    </subcellularLocation>
</comment>
<evidence type="ECO:0000256" key="10">
    <source>
        <dbReference type="SAM" id="Phobius"/>
    </source>
</evidence>
<dbReference type="InterPro" id="IPR038354">
    <property type="entry name" value="VKOR_sf"/>
</dbReference>
<feature type="transmembrane region" description="Helical" evidence="10">
    <location>
        <begin position="57"/>
        <end position="78"/>
    </location>
</feature>
<evidence type="ECO:0000256" key="8">
    <source>
        <dbReference type="ARBA" id="ARBA00023157"/>
    </source>
</evidence>
<evidence type="ECO:0000313" key="13">
    <source>
        <dbReference type="Proteomes" id="UP000262056"/>
    </source>
</evidence>
<dbReference type="AlphaFoldDB" id="A0A656PLY8"/>
<evidence type="ECO:0000256" key="4">
    <source>
        <dbReference type="ARBA" id="ARBA00022719"/>
    </source>
</evidence>
<evidence type="ECO:0000256" key="3">
    <source>
        <dbReference type="ARBA" id="ARBA00022692"/>
    </source>
</evidence>
<gene>
    <name evidence="12" type="ORF">DIU24_01860</name>
</gene>
<dbReference type="InterPro" id="IPR012932">
    <property type="entry name" value="VKOR"/>
</dbReference>
<evidence type="ECO:0000256" key="7">
    <source>
        <dbReference type="ARBA" id="ARBA00023136"/>
    </source>
</evidence>
<keyword evidence="7 10" id="KW-0472">Membrane</keyword>
<accession>A0A656PLY8</accession>
<dbReference type="GO" id="GO:0048038">
    <property type="term" value="F:quinone binding"/>
    <property type="evidence" value="ECO:0007669"/>
    <property type="project" value="UniProtKB-KW"/>
</dbReference>
<keyword evidence="9" id="KW-0676">Redox-active center</keyword>
<evidence type="ECO:0000256" key="9">
    <source>
        <dbReference type="ARBA" id="ARBA00023284"/>
    </source>
</evidence>
<keyword evidence="3 10" id="KW-0812">Transmembrane</keyword>
<keyword evidence="8" id="KW-1015">Disulfide bond</keyword>
<evidence type="ECO:0000256" key="1">
    <source>
        <dbReference type="ARBA" id="ARBA00004141"/>
    </source>
</evidence>
<keyword evidence="4" id="KW-0874">Quinone</keyword>
<keyword evidence="6" id="KW-0560">Oxidoreductase</keyword>
<organism evidence="12 13">
    <name type="scientific">candidate division WWE3 bacterium</name>
    <dbReference type="NCBI Taxonomy" id="2053526"/>
    <lineage>
        <taxon>Bacteria</taxon>
        <taxon>Katanobacteria</taxon>
    </lineage>
</organism>
<protein>
    <recommendedName>
        <fullName evidence="11">Vitamin K epoxide reductase domain-containing protein</fullName>
    </recommendedName>
</protein>
<dbReference type="GO" id="GO:0016020">
    <property type="term" value="C:membrane"/>
    <property type="evidence" value="ECO:0007669"/>
    <property type="project" value="UniProtKB-SubCell"/>
</dbReference>
<sequence length="145" mass="15756">MNRSRLLFTAKLLASIGIGLALYLFVNYLTQPAYRLCTISAKVNCDAVISGEVSQTLGIPTALYGLVGYTVILVAAFLGKKKLMLGTAIFGALFCIRLIYIEIFRIGVICPVCILCFIDMVSLLTVSYLLVKKKGSVTPPVENVQ</sequence>
<dbReference type="Pfam" id="PF07884">
    <property type="entry name" value="VKOR"/>
    <property type="match status" value="1"/>
</dbReference>
<dbReference type="EMBL" id="DQFB01000003">
    <property type="protein sequence ID" value="HCQ40438.1"/>
    <property type="molecule type" value="Genomic_DNA"/>
</dbReference>
<evidence type="ECO:0000256" key="6">
    <source>
        <dbReference type="ARBA" id="ARBA00023002"/>
    </source>
</evidence>
<proteinExistence type="inferred from homology"/>
<evidence type="ECO:0000259" key="11">
    <source>
        <dbReference type="SMART" id="SM00756"/>
    </source>
</evidence>
<keyword evidence="5 10" id="KW-1133">Transmembrane helix</keyword>
<evidence type="ECO:0000256" key="5">
    <source>
        <dbReference type="ARBA" id="ARBA00022989"/>
    </source>
</evidence>
<evidence type="ECO:0000256" key="2">
    <source>
        <dbReference type="ARBA" id="ARBA00006214"/>
    </source>
</evidence>
<feature type="transmembrane region" description="Helical" evidence="10">
    <location>
        <begin position="106"/>
        <end position="131"/>
    </location>
</feature>
<comment type="similarity">
    <text evidence="2">Belongs to the VKOR family.</text>
</comment>
<dbReference type="Proteomes" id="UP000262056">
    <property type="component" value="Unassembled WGS sequence"/>
</dbReference>
<dbReference type="Gene3D" id="1.20.1440.130">
    <property type="entry name" value="VKOR domain"/>
    <property type="match status" value="1"/>
</dbReference>
<name>A0A656PLY8_UNCKA</name>
<reference evidence="12 13" key="1">
    <citation type="journal article" date="2018" name="Nat. Biotechnol.">
        <title>A standardized bacterial taxonomy based on genome phylogeny substantially revises the tree of life.</title>
        <authorList>
            <person name="Parks D.H."/>
            <person name="Chuvochina M."/>
            <person name="Waite D.W."/>
            <person name="Rinke C."/>
            <person name="Skarshewski A."/>
            <person name="Chaumeil P.A."/>
            <person name="Hugenholtz P."/>
        </authorList>
    </citation>
    <scope>NUCLEOTIDE SEQUENCE [LARGE SCALE GENOMIC DNA]</scope>
    <source>
        <strain evidence="12">UBA12021</strain>
    </source>
</reference>
<dbReference type="SMART" id="SM00756">
    <property type="entry name" value="VKc"/>
    <property type="match status" value="1"/>
</dbReference>
<comment type="caution">
    <text evidence="12">The sequence shown here is derived from an EMBL/GenBank/DDBJ whole genome shotgun (WGS) entry which is preliminary data.</text>
</comment>
<feature type="domain" description="Vitamin K epoxide reductase" evidence="11">
    <location>
        <begin position="1"/>
        <end position="131"/>
    </location>
</feature>